<dbReference type="Gene3D" id="2.60.120.330">
    <property type="entry name" value="B-lactam Antibiotic, Isopenicillin N Synthase, Chain"/>
    <property type="match status" value="1"/>
</dbReference>
<dbReference type="EMBL" id="JACHMP010000001">
    <property type="protein sequence ID" value="MBB5817306.1"/>
    <property type="molecule type" value="Genomic_DNA"/>
</dbReference>
<keyword evidence="2" id="KW-1185">Reference proteome</keyword>
<dbReference type="InterPro" id="IPR027443">
    <property type="entry name" value="IPNS-like_sf"/>
</dbReference>
<comment type="caution">
    <text evidence="1">The sequence shown here is derived from an EMBL/GenBank/DDBJ whole genome shotgun (WGS) entry which is preliminary data.</text>
</comment>
<dbReference type="RefSeq" id="WP_184540439.1">
    <property type="nucleotide sequence ID" value="NZ_JACHMP010000001.1"/>
</dbReference>
<protein>
    <submittedName>
        <fullName evidence="1">Isopenicillin N synthase-like dioxygenase</fullName>
    </submittedName>
</protein>
<dbReference type="SUPFAM" id="SSF51197">
    <property type="entry name" value="Clavaminate synthase-like"/>
    <property type="match status" value="1"/>
</dbReference>
<sequence>MTRTSPAGEILRRGHATIPLTAAEAGVLATLRAEAARFFTLDEAVKRRHGSDDFNFGFRPFGRQYSVSPDRPDMNESFTYWADAPGTVPNGEDIAPFLTALGAYWAVAARAADDILTGLAAHYGHPEPALDFRDSSYLEVNWYLRDDERDLLQDRHEDGHLLTLANSDGPGLETESAGRMRPVAVPDGHLLAMPGSLLTSMTDGQVRPLYHQVRNHRLRRRVTVLFLVNPRFDRPVRPYVTGRSGEVDIAAMARTGGSMFGLPPAPILKASPRR</sequence>
<reference evidence="1 2" key="1">
    <citation type="submission" date="2020-08" db="EMBL/GenBank/DDBJ databases">
        <title>Sequencing the genomes of 1000 actinobacteria strains.</title>
        <authorList>
            <person name="Klenk H.-P."/>
        </authorList>
    </citation>
    <scope>NUCLEOTIDE SEQUENCE [LARGE SCALE GENOMIC DNA]</scope>
    <source>
        <strain evidence="1 2">DSM 46887</strain>
    </source>
</reference>
<organism evidence="1 2">
    <name type="scientific">Streptosporangium becharense</name>
    <dbReference type="NCBI Taxonomy" id="1816182"/>
    <lineage>
        <taxon>Bacteria</taxon>
        <taxon>Bacillati</taxon>
        <taxon>Actinomycetota</taxon>
        <taxon>Actinomycetes</taxon>
        <taxon>Streptosporangiales</taxon>
        <taxon>Streptosporangiaceae</taxon>
        <taxon>Streptosporangium</taxon>
    </lineage>
</organism>
<accession>A0A7W9IBE1</accession>
<evidence type="ECO:0000313" key="1">
    <source>
        <dbReference type="EMBL" id="MBB5817306.1"/>
    </source>
</evidence>
<name>A0A7W9IBE1_9ACTN</name>
<proteinExistence type="predicted"/>
<evidence type="ECO:0000313" key="2">
    <source>
        <dbReference type="Proteomes" id="UP000540685"/>
    </source>
</evidence>
<keyword evidence="1" id="KW-0223">Dioxygenase</keyword>
<gene>
    <name evidence="1" type="ORF">F4562_000368</name>
</gene>
<dbReference type="AlphaFoldDB" id="A0A7W9IBE1"/>
<dbReference type="GO" id="GO:0051213">
    <property type="term" value="F:dioxygenase activity"/>
    <property type="evidence" value="ECO:0007669"/>
    <property type="project" value="UniProtKB-KW"/>
</dbReference>
<keyword evidence="1" id="KW-0560">Oxidoreductase</keyword>
<dbReference type="Proteomes" id="UP000540685">
    <property type="component" value="Unassembled WGS sequence"/>
</dbReference>